<protein>
    <submittedName>
        <fullName evidence="1">Uncharacterized protein</fullName>
    </submittedName>
</protein>
<reference evidence="1" key="1">
    <citation type="submission" date="2023-07" db="EMBL/GenBank/DDBJ databases">
        <authorList>
            <consortium name="AG Swart"/>
            <person name="Singh M."/>
            <person name="Singh A."/>
            <person name="Seah K."/>
            <person name="Emmerich C."/>
        </authorList>
    </citation>
    <scope>NUCLEOTIDE SEQUENCE</scope>
    <source>
        <strain evidence="1">DP1</strain>
    </source>
</reference>
<evidence type="ECO:0000313" key="1">
    <source>
        <dbReference type="EMBL" id="CAI2385076.1"/>
    </source>
</evidence>
<accession>A0AAD1Y418</accession>
<name>A0AAD1Y418_EUPCR</name>
<dbReference type="Proteomes" id="UP001295684">
    <property type="component" value="Unassembled WGS sequence"/>
</dbReference>
<gene>
    <name evidence="1" type="ORF">ECRASSUSDP1_LOCUS26618</name>
</gene>
<keyword evidence="2" id="KW-1185">Reference proteome</keyword>
<dbReference type="AlphaFoldDB" id="A0AAD1Y418"/>
<proteinExistence type="predicted"/>
<evidence type="ECO:0000313" key="2">
    <source>
        <dbReference type="Proteomes" id="UP001295684"/>
    </source>
</evidence>
<sequence>MSTGLAHWGNDKGGMCYAACQEAYVMWNSSMFYCRKGCDFAMGRMQDPDDRLEAENMCKMLSSKLYVTNKEYALEDIEDLRIHGYQYAMNADNVYKACLAGIRRQKY</sequence>
<dbReference type="EMBL" id="CAMPGE010027448">
    <property type="protein sequence ID" value="CAI2385076.1"/>
    <property type="molecule type" value="Genomic_DNA"/>
</dbReference>
<comment type="caution">
    <text evidence="1">The sequence shown here is derived from an EMBL/GenBank/DDBJ whole genome shotgun (WGS) entry which is preliminary data.</text>
</comment>
<organism evidence="1 2">
    <name type="scientific">Euplotes crassus</name>
    <dbReference type="NCBI Taxonomy" id="5936"/>
    <lineage>
        <taxon>Eukaryota</taxon>
        <taxon>Sar</taxon>
        <taxon>Alveolata</taxon>
        <taxon>Ciliophora</taxon>
        <taxon>Intramacronucleata</taxon>
        <taxon>Spirotrichea</taxon>
        <taxon>Hypotrichia</taxon>
        <taxon>Euplotida</taxon>
        <taxon>Euplotidae</taxon>
        <taxon>Moneuplotes</taxon>
    </lineage>
</organism>